<dbReference type="PROSITE" id="PS50961">
    <property type="entry name" value="HTH_LA"/>
    <property type="match status" value="1"/>
</dbReference>
<organism evidence="6 7">
    <name type="scientific">Hymenolepis diminuta</name>
    <name type="common">Rat tapeworm</name>
    <dbReference type="NCBI Taxonomy" id="6216"/>
    <lineage>
        <taxon>Eukaryota</taxon>
        <taxon>Metazoa</taxon>
        <taxon>Spiralia</taxon>
        <taxon>Lophotrochozoa</taxon>
        <taxon>Platyhelminthes</taxon>
        <taxon>Cestoda</taxon>
        <taxon>Eucestoda</taxon>
        <taxon>Cyclophyllidea</taxon>
        <taxon>Hymenolepididae</taxon>
        <taxon>Hymenolepis</taxon>
    </lineage>
</organism>
<feature type="compositionally biased region" description="Polar residues" evidence="3">
    <location>
        <begin position="152"/>
        <end position="171"/>
    </location>
</feature>
<sequence length="517" mass="58354">MVNAFRTSFIYLSFSLLDRVFCAMGFHEQISNSMRNLCDSSNDNQTDNQPEENASAAGMRALTKNRVQNKPVEEVKSENRIQPVTFKHVEKGTPNSNKAVDKKSEPDATHDSSNQQPQHFKKKAKRRFDTTVDLPLGKPKGKYVGSSRIEDSSTSTFPDNKTSSDSRTNQPPFQPPIQERTGEPQIIRNSSSFRTPHSRTFPARDQYDIENSERPNCQNSKCQVSQKAVVTDVDPQVVENSLRVNQVTLSFGFRVLRNVALIDPTTHIASSSSHLGGIKFLHTPTVYQPRPRSSITAGNQVMSSTSRSSSHPAIEEITIEALFEKMRTYSGSMRATRAFRDDKSVKKVLGSPEFSALSSRIETKHSESKERLIVIGEEIFLFVKKKPLRFSNRKVFIDHYLNFLFSDENLRRDTYLRELMSGNNGICPLLALLKFPRLILIEAEVEDLFRWGFTTNVVQVVAKKADNTVGFRALHMPSDNQFNIDVHSSNDQEIAQIGSDSQDNTRGLSQENSQVKQ</sequence>
<keyword evidence="4" id="KW-0732">Signal</keyword>
<dbReference type="Gene3D" id="1.10.10.10">
    <property type="entry name" value="Winged helix-like DNA-binding domain superfamily/Winged helix DNA-binding domain"/>
    <property type="match status" value="1"/>
</dbReference>
<gene>
    <name evidence="6" type="ORF">WMSIL1_LOCUS453</name>
</gene>
<protein>
    <recommendedName>
        <fullName evidence="5">HTH La-type RNA-binding domain-containing protein</fullName>
    </recommendedName>
</protein>
<evidence type="ECO:0000256" key="1">
    <source>
        <dbReference type="ARBA" id="ARBA00022884"/>
    </source>
</evidence>
<dbReference type="AlphaFoldDB" id="A0A564XVH8"/>
<dbReference type="InterPro" id="IPR036390">
    <property type="entry name" value="WH_DNA-bd_sf"/>
</dbReference>
<feature type="signal peptide" evidence="4">
    <location>
        <begin position="1"/>
        <end position="22"/>
    </location>
</feature>
<dbReference type="InterPro" id="IPR006630">
    <property type="entry name" value="La_HTH"/>
</dbReference>
<evidence type="ECO:0000256" key="2">
    <source>
        <dbReference type="PROSITE-ProRule" id="PRU00332"/>
    </source>
</evidence>
<dbReference type="Proteomes" id="UP000321570">
    <property type="component" value="Unassembled WGS sequence"/>
</dbReference>
<evidence type="ECO:0000256" key="4">
    <source>
        <dbReference type="SAM" id="SignalP"/>
    </source>
</evidence>
<accession>A0A564XVH8</accession>
<keyword evidence="7" id="KW-1185">Reference proteome</keyword>
<dbReference type="SUPFAM" id="SSF46785">
    <property type="entry name" value="Winged helix' DNA-binding domain"/>
    <property type="match status" value="1"/>
</dbReference>
<feature type="region of interest" description="Disordered" evidence="3">
    <location>
        <begin position="38"/>
        <end position="206"/>
    </location>
</feature>
<feature type="domain" description="HTH La-type RNA-binding" evidence="5">
    <location>
        <begin position="387"/>
        <end position="486"/>
    </location>
</feature>
<feature type="compositionally biased region" description="Basic and acidic residues" evidence="3">
    <location>
        <begin position="99"/>
        <end position="110"/>
    </location>
</feature>
<evidence type="ECO:0000259" key="5">
    <source>
        <dbReference type="PROSITE" id="PS50961"/>
    </source>
</evidence>
<feature type="compositionally biased region" description="Polar residues" evidence="3">
    <location>
        <begin position="291"/>
        <end position="309"/>
    </location>
</feature>
<feature type="chain" id="PRO_5021780870" description="HTH La-type RNA-binding domain-containing protein" evidence="4">
    <location>
        <begin position="23"/>
        <end position="517"/>
    </location>
</feature>
<feature type="region of interest" description="Disordered" evidence="3">
    <location>
        <begin position="289"/>
        <end position="309"/>
    </location>
</feature>
<reference evidence="6 7" key="1">
    <citation type="submission" date="2019-07" db="EMBL/GenBank/DDBJ databases">
        <authorList>
            <person name="Jastrzebski P J."/>
            <person name="Paukszto L."/>
            <person name="Jastrzebski P J."/>
        </authorList>
    </citation>
    <scope>NUCLEOTIDE SEQUENCE [LARGE SCALE GENOMIC DNA]</scope>
    <source>
        <strain evidence="6 7">WMS-il1</strain>
    </source>
</reference>
<evidence type="ECO:0000313" key="7">
    <source>
        <dbReference type="Proteomes" id="UP000321570"/>
    </source>
</evidence>
<proteinExistence type="predicted"/>
<evidence type="ECO:0000313" key="6">
    <source>
        <dbReference type="EMBL" id="VUZ39032.1"/>
    </source>
</evidence>
<keyword evidence="1 2" id="KW-0694">RNA-binding</keyword>
<feature type="region of interest" description="Disordered" evidence="3">
    <location>
        <begin position="498"/>
        <end position="517"/>
    </location>
</feature>
<dbReference type="GO" id="GO:0003723">
    <property type="term" value="F:RNA binding"/>
    <property type="evidence" value="ECO:0007669"/>
    <property type="project" value="UniProtKB-UniRule"/>
</dbReference>
<feature type="compositionally biased region" description="Polar residues" evidence="3">
    <location>
        <begin position="38"/>
        <end position="52"/>
    </location>
</feature>
<dbReference type="InterPro" id="IPR036388">
    <property type="entry name" value="WH-like_DNA-bd_sf"/>
</dbReference>
<name>A0A564XVH8_HYMDI</name>
<dbReference type="EMBL" id="CABIJS010000011">
    <property type="protein sequence ID" value="VUZ39032.1"/>
    <property type="molecule type" value="Genomic_DNA"/>
</dbReference>
<evidence type="ECO:0000256" key="3">
    <source>
        <dbReference type="SAM" id="MobiDB-lite"/>
    </source>
</evidence>